<dbReference type="AlphaFoldDB" id="A0AAV9FGY7"/>
<organism evidence="7 8">
    <name type="scientific">Acorus calamus</name>
    <name type="common">Sweet flag</name>
    <dbReference type="NCBI Taxonomy" id="4465"/>
    <lineage>
        <taxon>Eukaryota</taxon>
        <taxon>Viridiplantae</taxon>
        <taxon>Streptophyta</taxon>
        <taxon>Embryophyta</taxon>
        <taxon>Tracheophyta</taxon>
        <taxon>Spermatophyta</taxon>
        <taxon>Magnoliopsida</taxon>
        <taxon>Liliopsida</taxon>
        <taxon>Acoraceae</taxon>
        <taxon>Acorus</taxon>
    </lineage>
</organism>
<dbReference type="EMBL" id="JAUJYO010000001">
    <property type="protein sequence ID" value="KAK1325281.1"/>
    <property type="molecule type" value="Genomic_DNA"/>
</dbReference>
<dbReference type="InterPro" id="IPR015300">
    <property type="entry name" value="DNA-bd_pseudobarrel_sf"/>
</dbReference>
<dbReference type="PROSITE" id="PS50863">
    <property type="entry name" value="B3"/>
    <property type="match status" value="1"/>
</dbReference>
<protein>
    <recommendedName>
        <fullName evidence="6">TF-B3 domain-containing protein</fullName>
    </recommendedName>
</protein>
<evidence type="ECO:0000256" key="3">
    <source>
        <dbReference type="ARBA" id="ARBA00023125"/>
    </source>
</evidence>
<name>A0AAV9FGY7_ACOCL</name>
<proteinExistence type="predicted"/>
<gene>
    <name evidence="7" type="ORF">QJS10_CPA01g01939</name>
</gene>
<evidence type="ECO:0000256" key="2">
    <source>
        <dbReference type="ARBA" id="ARBA00023015"/>
    </source>
</evidence>
<reference evidence="7" key="1">
    <citation type="journal article" date="2023" name="Nat. Commun.">
        <title>Diploid and tetraploid genomes of Acorus and the evolution of monocots.</title>
        <authorList>
            <person name="Ma L."/>
            <person name="Liu K.W."/>
            <person name="Li Z."/>
            <person name="Hsiao Y.Y."/>
            <person name="Qi Y."/>
            <person name="Fu T."/>
            <person name="Tang G.D."/>
            <person name="Zhang D."/>
            <person name="Sun W.H."/>
            <person name="Liu D.K."/>
            <person name="Li Y."/>
            <person name="Chen G.Z."/>
            <person name="Liu X.D."/>
            <person name="Liao X.Y."/>
            <person name="Jiang Y.T."/>
            <person name="Yu X."/>
            <person name="Hao Y."/>
            <person name="Huang J."/>
            <person name="Zhao X.W."/>
            <person name="Ke S."/>
            <person name="Chen Y.Y."/>
            <person name="Wu W.L."/>
            <person name="Hsu J.L."/>
            <person name="Lin Y.F."/>
            <person name="Huang M.D."/>
            <person name="Li C.Y."/>
            <person name="Huang L."/>
            <person name="Wang Z.W."/>
            <person name="Zhao X."/>
            <person name="Zhong W.Y."/>
            <person name="Peng D.H."/>
            <person name="Ahmad S."/>
            <person name="Lan S."/>
            <person name="Zhang J.S."/>
            <person name="Tsai W.C."/>
            <person name="Van de Peer Y."/>
            <person name="Liu Z.J."/>
        </authorList>
    </citation>
    <scope>NUCLEOTIDE SEQUENCE</scope>
    <source>
        <strain evidence="7">CP</strain>
    </source>
</reference>
<dbReference type="Pfam" id="PF02362">
    <property type="entry name" value="B3"/>
    <property type="match status" value="1"/>
</dbReference>
<evidence type="ECO:0000256" key="5">
    <source>
        <dbReference type="ARBA" id="ARBA00023242"/>
    </source>
</evidence>
<keyword evidence="2" id="KW-0805">Transcription regulation</keyword>
<evidence type="ECO:0000259" key="6">
    <source>
        <dbReference type="PROSITE" id="PS50863"/>
    </source>
</evidence>
<dbReference type="SUPFAM" id="SSF101936">
    <property type="entry name" value="DNA-binding pseudobarrel domain"/>
    <property type="match status" value="1"/>
</dbReference>
<reference evidence="7" key="2">
    <citation type="submission" date="2023-06" db="EMBL/GenBank/DDBJ databases">
        <authorList>
            <person name="Ma L."/>
            <person name="Liu K.-W."/>
            <person name="Li Z."/>
            <person name="Hsiao Y.-Y."/>
            <person name="Qi Y."/>
            <person name="Fu T."/>
            <person name="Tang G."/>
            <person name="Zhang D."/>
            <person name="Sun W.-H."/>
            <person name="Liu D.-K."/>
            <person name="Li Y."/>
            <person name="Chen G.-Z."/>
            <person name="Liu X.-D."/>
            <person name="Liao X.-Y."/>
            <person name="Jiang Y.-T."/>
            <person name="Yu X."/>
            <person name="Hao Y."/>
            <person name="Huang J."/>
            <person name="Zhao X.-W."/>
            <person name="Ke S."/>
            <person name="Chen Y.-Y."/>
            <person name="Wu W.-L."/>
            <person name="Hsu J.-L."/>
            <person name="Lin Y.-F."/>
            <person name="Huang M.-D."/>
            <person name="Li C.-Y."/>
            <person name="Huang L."/>
            <person name="Wang Z.-W."/>
            <person name="Zhao X."/>
            <person name="Zhong W.-Y."/>
            <person name="Peng D.-H."/>
            <person name="Ahmad S."/>
            <person name="Lan S."/>
            <person name="Zhang J.-S."/>
            <person name="Tsai W.-C."/>
            <person name="Van De Peer Y."/>
            <person name="Liu Z.-J."/>
        </authorList>
    </citation>
    <scope>NUCLEOTIDE SEQUENCE</scope>
    <source>
        <strain evidence="7">CP</strain>
        <tissue evidence="7">Leaves</tissue>
    </source>
</reference>
<accession>A0AAV9FGY7</accession>
<comment type="subcellular location">
    <subcellularLocation>
        <location evidence="1">Nucleus</location>
    </subcellularLocation>
</comment>
<keyword evidence="4" id="KW-0804">Transcription</keyword>
<dbReference type="InterPro" id="IPR003340">
    <property type="entry name" value="B3_DNA-bd"/>
</dbReference>
<evidence type="ECO:0000256" key="4">
    <source>
        <dbReference type="ARBA" id="ARBA00023163"/>
    </source>
</evidence>
<sequence>MFIVGILVISYDGGHTRGYQPDFIGHLPPQKAKMILWDPMGCSWTVNYIPSKDDNLLSGGWTAFMRATNLEVGDLCLFELIKPLEIKAASA</sequence>
<dbReference type="InterPro" id="IPR044837">
    <property type="entry name" value="REM16-like"/>
</dbReference>
<comment type="caution">
    <text evidence="7">The sequence shown here is derived from an EMBL/GenBank/DDBJ whole genome shotgun (WGS) entry which is preliminary data.</text>
</comment>
<evidence type="ECO:0000313" key="8">
    <source>
        <dbReference type="Proteomes" id="UP001180020"/>
    </source>
</evidence>
<dbReference type="Gene3D" id="2.40.330.10">
    <property type="entry name" value="DNA-binding pseudobarrel domain"/>
    <property type="match status" value="1"/>
</dbReference>
<dbReference type="GO" id="GO:0005634">
    <property type="term" value="C:nucleus"/>
    <property type="evidence" value="ECO:0007669"/>
    <property type="project" value="UniProtKB-SubCell"/>
</dbReference>
<dbReference type="Proteomes" id="UP001180020">
    <property type="component" value="Unassembled WGS sequence"/>
</dbReference>
<dbReference type="CDD" id="cd10017">
    <property type="entry name" value="B3_DNA"/>
    <property type="match status" value="1"/>
</dbReference>
<keyword evidence="5" id="KW-0539">Nucleus</keyword>
<evidence type="ECO:0000256" key="1">
    <source>
        <dbReference type="ARBA" id="ARBA00004123"/>
    </source>
</evidence>
<dbReference type="PANTHER" id="PTHR31391">
    <property type="entry name" value="B3 DOMAIN-CONTAINING PROTEIN OS11G0197600-RELATED"/>
    <property type="match status" value="1"/>
</dbReference>
<keyword evidence="8" id="KW-1185">Reference proteome</keyword>
<dbReference type="PANTHER" id="PTHR31391:SF106">
    <property type="entry name" value="B3 DOMAIN-CONTAINING PROTEIN OS01G0723500"/>
    <property type="match status" value="1"/>
</dbReference>
<dbReference type="GO" id="GO:0003677">
    <property type="term" value="F:DNA binding"/>
    <property type="evidence" value="ECO:0007669"/>
    <property type="project" value="UniProtKB-KW"/>
</dbReference>
<feature type="domain" description="TF-B3" evidence="6">
    <location>
        <begin position="33"/>
        <end position="91"/>
    </location>
</feature>
<evidence type="ECO:0000313" key="7">
    <source>
        <dbReference type="EMBL" id="KAK1325281.1"/>
    </source>
</evidence>
<keyword evidence="3" id="KW-0238">DNA-binding</keyword>